<proteinExistence type="predicted"/>
<feature type="chain" id="PRO_5003216706" evidence="2">
    <location>
        <begin position="25"/>
        <end position="106"/>
    </location>
</feature>
<evidence type="ECO:0000313" key="3">
    <source>
        <dbReference type="EMBL" id="CBN80826.1"/>
    </source>
</evidence>
<feature type="region of interest" description="Disordered" evidence="1">
    <location>
        <begin position="43"/>
        <end position="106"/>
    </location>
</feature>
<protein>
    <submittedName>
        <fullName evidence="3">Uncharacterized protein</fullName>
    </submittedName>
</protein>
<keyword evidence="2" id="KW-0732">Signal</keyword>
<gene>
    <name evidence="3" type="ORF">DLA_It02510</name>
</gene>
<evidence type="ECO:0000256" key="2">
    <source>
        <dbReference type="SAM" id="SignalP"/>
    </source>
</evidence>
<dbReference type="EMBL" id="FQ310506">
    <property type="protein sequence ID" value="CBN80826.1"/>
    <property type="molecule type" value="Genomic_DNA"/>
</dbReference>
<name>E6ZF76_DICLA</name>
<reference evidence="3" key="1">
    <citation type="journal article" date="2011" name="Comp. Biochem. Physiol. Part D Genomics Proteomics">
        <title>Analysis of single nucleotide polymorphisms in three chromosomes of European sea bass Dicentrarchus labrax.</title>
        <authorList>
            <person name="Kuhl H."/>
            <person name="Tine M."/>
            <person name="Hecht J."/>
            <person name="Knaust F."/>
            <person name="Reinhardt R."/>
        </authorList>
    </citation>
    <scope>NUCLEOTIDE SEQUENCE</scope>
</reference>
<organism evidence="3">
    <name type="scientific">Dicentrarchus labrax</name>
    <name type="common">European seabass</name>
    <name type="synonym">Morone labrax</name>
    <dbReference type="NCBI Taxonomy" id="13489"/>
    <lineage>
        <taxon>Eukaryota</taxon>
        <taxon>Metazoa</taxon>
        <taxon>Chordata</taxon>
        <taxon>Craniata</taxon>
        <taxon>Vertebrata</taxon>
        <taxon>Euteleostomi</taxon>
        <taxon>Actinopterygii</taxon>
        <taxon>Neopterygii</taxon>
        <taxon>Teleostei</taxon>
        <taxon>Neoteleostei</taxon>
        <taxon>Acanthomorphata</taxon>
        <taxon>Eupercaria</taxon>
        <taxon>Moronidae</taxon>
        <taxon>Dicentrarchus</taxon>
    </lineage>
</organism>
<evidence type="ECO:0000256" key="1">
    <source>
        <dbReference type="SAM" id="MobiDB-lite"/>
    </source>
</evidence>
<feature type="signal peptide" evidence="2">
    <location>
        <begin position="1"/>
        <end position="24"/>
    </location>
</feature>
<dbReference type="AlphaFoldDB" id="E6ZF76"/>
<reference evidence="3" key="3">
    <citation type="journal article" date="2011" name="Mar. Genomics">
        <title>Comparative analysis of intronless genes in teleost fish genomes: Insights into their evolution and molecular function.</title>
        <authorList>
            <person name="Tine M."/>
            <person name="Kuhl H."/>
            <person name="Beck A."/>
            <person name="Bargelloni L."/>
            <person name="Reinhardt R."/>
        </authorList>
    </citation>
    <scope>NUCLEOTIDE SEQUENCE</scope>
</reference>
<sequence length="106" mass="11566">MVHITANHCLFTFICLCGLGLMHSSPLLSSPLLSSPLLSSVNPSISLPDSGHDRGHLLSDPSGKRTSCHPLGQEEQPRALEQSRPNLPVQVCGRQHRLQEPEERSP</sequence>
<accession>E6ZF76</accession>
<feature type="compositionally biased region" description="Basic and acidic residues" evidence="1">
    <location>
        <begin position="97"/>
        <end position="106"/>
    </location>
</feature>
<reference evidence="3" key="2">
    <citation type="journal article" date="2011" name="Genomics">
        <title>Directed sequencing and annotation of three Dicentrarchus labrax L. chromosomes by applying Sanger- and pyrosequencing technologies on pooled DNA of comparatively mapped BAC clones.</title>
        <authorList>
            <person name="Kuhl H."/>
            <person name="Tine M."/>
            <person name="Beck A."/>
            <person name="Timmermann B."/>
            <person name="Kodira C."/>
            <person name="Reinhardt R."/>
        </authorList>
    </citation>
    <scope>NUCLEOTIDE SEQUENCE</scope>
</reference>